<protein>
    <submittedName>
        <fullName evidence="9">Sugar ABC transporter permease</fullName>
    </submittedName>
</protein>
<accession>A0A0E4CT34</accession>
<evidence type="ECO:0000256" key="7">
    <source>
        <dbReference type="RuleBase" id="RU363032"/>
    </source>
</evidence>
<feature type="domain" description="ABC transmembrane type-1" evidence="8">
    <location>
        <begin position="76"/>
        <end position="267"/>
    </location>
</feature>
<dbReference type="PANTHER" id="PTHR43744:SF12">
    <property type="entry name" value="ABC TRANSPORTER PERMEASE PROTEIN MG189-RELATED"/>
    <property type="match status" value="1"/>
</dbReference>
<evidence type="ECO:0000256" key="5">
    <source>
        <dbReference type="ARBA" id="ARBA00022989"/>
    </source>
</evidence>
<organism evidence="9 10">
    <name type="scientific">Streptococcus varani</name>
    <dbReference type="NCBI Taxonomy" id="1608583"/>
    <lineage>
        <taxon>Bacteria</taxon>
        <taxon>Bacillati</taxon>
        <taxon>Bacillota</taxon>
        <taxon>Bacilli</taxon>
        <taxon>Lactobacillales</taxon>
        <taxon>Streptococcaceae</taxon>
        <taxon>Streptococcus</taxon>
    </lineage>
</organism>
<comment type="subcellular location">
    <subcellularLocation>
        <location evidence="1 7">Cell membrane</location>
        <topology evidence="1 7">Multi-pass membrane protein</topology>
    </subcellularLocation>
</comment>
<dbReference type="InterPro" id="IPR000515">
    <property type="entry name" value="MetI-like"/>
</dbReference>
<dbReference type="Gene3D" id="1.10.3720.10">
    <property type="entry name" value="MetI-like"/>
    <property type="match status" value="1"/>
</dbReference>
<dbReference type="GO" id="GO:0055085">
    <property type="term" value="P:transmembrane transport"/>
    <property type="evidence" value="ECO:0007669"/>
    <property type="project" value="InterPro"/>
</dbReference>
<evidence type="ECO:0000313" key="9">
    <source>
        <dbReference type="EMBL" id="CQR25254.1"/>
    </source>
</evidence>
<dbReference type="EMBL" id="CTEN01000003">
    <property type="protein sequence ID" value="CQR25254.1"/>
    <property type="molecule type" value="Genomic_DNA"/>
</dbReference>
<evidence type="ECO:0000256" key="1">
    <source>
        <dbReference type="ARBA" id="ARBA00004651"/>
    </source>
</evidence>
<proteinExistence type="inferred from homology"/>
<feature type="transmembrane region" description="Helical" evidence="7">
    <location>
        <begin position="245"/>
        <end position="267"/>
    </location>
</feature>
<dbReference type="Proteomes" id="UP000198604">
    <property type="component" value="Unassembled WGS sequence"/>
</dbReference>
<feature type="transmembrane region" description="Helical" evidence="7">
    <location>
        <begin position="72"/>
        <end position="93"/>
    </location>
</feature>
<keyword evidence="6 7" id="KW-0472">Membrane</keyword>
<dbReference type="InterPro" id="IPR035906">
    <property type="entry name" value="MetI-like_sf"/>
</dbReference>
<name>A0A0E4CT34_9STRE</name>
<evidence type="ECO:0000256" key="3">
    <source>
        <dbReference type="ARBA" id="ARBA00022475"/>
    </source>
</evidence>
<gene>
    <name evidence="9" type="ORF">BN1356_01595</name>
</gene>
<keyword evidence="5 7" id="KW-1133">Transmembrane helix</keyword>
<evidence type="ECO:0000259" key="8">
    <source>
        <dbReference type="PROSITE" id="PS50928"/>
    </source>
</evidence>
<feature type="transmembrane region" description="Helical" evidence="7">
    <location>
        <begin position="144"/>
        <end position="165"/>
    </location>
</feature>
<evidence type="ECO:0000256" key="4">
    <source>
        <dbReference type="ARBA" id="ARBA00022692"/>
    </source>
</evidence>
<reference evidence="10" key="1">
    <citation type="submission" date="2015-03" db="EMBL/GenBank/DDBJ databases">
        <authorList>
            <person name="Urmite Genomes"/>
        </authorList>
    </citation>
    <scope>NUCLEOTIDE SEQUENCE [LARGE SCALE GENOMIC DNA]</scope>
    <source>
        <strain evidence="10">FF10</strain>
    </source>
</reference>
<dbReference type="PROSITE" id="PS50928">
    <property type="entry name" value="ABC_TM1"/>
    <property type="match status" value="1"/>
</dbReference>
<sequence length="281" mass="32004">MKTLDKSRMLKILLYTILIVYAFITFYPFMWALAASFKPLSEITSGSLSLISENFTTEQYNYLFSPESGSMFVQWFLNSAIISTIGTTINLFLNTMAGYSLARLHYPGRGKIYYGILAMMMVPTQVLLIPNYLIINNLGLLDSYWALILPAAVNIGNIFMMRQFFLSFPKDVEEAARIDGLSRTGTFFRIVMPLAKPSIATQAVFVFMGFWNNFLSPMLYLKTQSKFTLTVGLQMLQKADQGGQMWNRVMAASILTIIPIIILYIIFNRYFLQGVRMDGEK</sequence>
<evidence type="ECO:0000313" key="10">
    <source>
        <dbReference type="Proteomes" id="UP000198604"/>
    </source>
</evidence>
<dbReference type="AlphaFoldDB" id="A0A0E4CT34"/>
<keyword evidence="2 7" id="KW-0813">Transport</keyword>
<dbReference type="CDD" id="cd06261">
    <property type="entry name" value="TM_PBP2"/>
    <property type="match status" value="1"/>
</dbReference>
<keyword evidence="10" id="KW-1185">Reference proteome</keyword>
<keyword evidence="4 7" id="KW-0812">Transmembrane</keyword>
<feature type="transmembrane region" description="Helical" evidence="7">
    <location>
        <begin position="186"/>
        <end position="211"/>
    </location>
</feature>
<comment type="similarity">
    <text evidence="7">Belongs to the binding-protein-dependent transport system permease family.</text>
</comment>
<feature type="transmembrane region" description="Helical" evidence="7">
    <location>
        <begin position="113"/>
        <end position="132"/>
    </location>
</feature>
<evidence type="ECO:0000256" key="2">
    <source>
        <dbReference type="ARBA" id="ARBA00022448"/>
    </source>
</evidence>
<feature type="transmembrane region" description="Helical" evidence="7">
    <location>
        <begin position="12"/>
        <end position="34"/>
    </location>
</feature>
<dbReference type="PANTHER" id="PTHR43744">
    <property type="entry name" value="ABC TRANSPORTER PERMEASE PROTEIN MG189-RELATED-RELATED"/>
    <property type="match status" value="1"/>
</dbReference>
<dbReference type="Pfam" id="PF00528">
    <property type="entry name" value="BPD_transp_1"/>
    <property type="match status" value="1"/>
</dbReference>
<dbReference type="SUPFAM" id="SSF161098">
    <property type="entry name" value="MetI-like"/>
    <property type="match status" value="1"/>
</dbReference>
<dbReference type="STRING" id="1608583.BN1356_01595"/>
<dbReference type="GO" id="GO:0005886">
    <property type="term" value="C:plasma membrane"/>
    <property type="evidence" value="ECO:0007669"/>
    <property type="project" value="UniProtKB-SubCell"/>
</dbReference>
<keyword evidence="3" id="KW-1003">Cell membrane</keyword>
<evidence type="ECO:0000256" key="6">
    <source>
        <dbReference type="ARBA" id="ARBA00023136"/>
    </source>
</evidence>